<keyword evidence="1" id="KW-0193">Cuticle</keyword>
<feature type="signal peptide" evidence="3">
    <location>
        <begin position="1"/>
        <end position="17"/>
    </location>
</feature>
<evidence type="ECO:0000256" key="2">
    <source>
        <dbReference type="SAM" id="MobiDB-lite"/>
    </source>
</evidence>
<dbReference type="EMBL" id="JAFNEN010000020">
    <property type="protein sequence ID" value="KAG8200062.1"/>
    <property type="molecule type" value="Genomic_DNA"/>
</dbReference>
<evidence type="ECO:0008006" key="6">
    <source>
        <dbReference type="Google" id="ProtNLM"/>
    </source>
</evidence>
<dbReference type="PRINTS" id="PR00947">
    <property type="entry name" value="CUTICLE"/>
</dbReference>
<dbReference type="PROSITE" id="PS51155">
    <property type="entry name" value="CHIT_BIND_RR_2"/>
    <property type="match status" value="1"/>
</dbReference>
<dbReference type="GO" id="GO:0008010">
    <property type="term" value="F:structural constituent of chitin-based larval cuticle"/>
    <property type="evidence" value="ECO:0007669"/>
    <property type="project" value="TreeGrafter"/>
</dbReference>
<dbReference type="Gene3D" id="3.10.50.10">
    <property type="match status" value="1"/>
</dbReference>
<feature type="compositionally biased region" description="Basic and acidic residues" evidence="2">
    <location>
        <begin position="68"/>
        <end position="80"/>
    </location>
</feature>
<dbReference type="AlphaFoldDB" id="A0AAV6VTM4"/>
<dbReference type="Pfam" id="PF00379">
    <property type="entry name" value="Chitin_bind_4"/>
    <property type="match status" value="1"/>
</dbReference>
<accession>A0AAV6VTM4</accession>
<feature type="region of interest" description="Disordered" evidence="2">
    <location>
        <begin position="175"/>
        <end position="203"/>
    </location>
</feature>
<name>A0AAV6VTM4_9ARAC</name>
<feature type="chain" id="PRO_5043720052" description="Cuticle protein" evidence="3">
    <location>
        <begin position="18"/>
        <end position="203"/>
    </location>
</feature>
<sequence>MILITCIAYAAVTLSSAKPLYGQDGGYEGFSSYRPLKNSLQDSSRRSTKHSEDSFHALAGSPGYRPSYQKDDNKVSHDVPHEKTTLYGQRSGYKLADAYPNQHLDIKAQGDYGDEYLSPPKPYEYGYALKDGHGNTQHRKESSDVNGKVHGSYGYTDEHGVYRTVQYVADKEGFRASVKTNEPGTDSQDPADVRVKSENINLY</sequence>
<evidence type="ECO:0000313" key="5">
    <source>
        <dbReference type="Proteomes" id="UP000827092"/>
    </source>
</evidence>
<dbReference type="InterPro" id="IPR050468">
    <property type="entry name" value="Cuticle_Struct_Prot"/>
</dbReference>
<dbReference type="InterPro" id="IPR000618">
    <property type="entry name" value="Insect_cuticle"/>
</dbReference>
<keyword evidence="3" id="KW-0732">Signal</keyword>
<dbReference type="GO" id="GO:0062129">
    <property type="term" value="C:chitin-based extracellular matrix"/>
    <property type="evidence" value="ECO:0007669"/>
    <property type="project" value="TreeGrafter"/>
</dbReference>
<evidence type="ECO:0000256" key="1">
    <source>
        <dbReference type="PROSITE-ProRule" id="PRU00497"/>
    </source>
</evidence>
<gene>
    <name evidence="4" type="ORF">JTE90_001920</name>
</gene>
<feature type="compositionally biased region" description="Basic and acidic residues" evidence="2">
    <location>
        <begin position="43"/>
        <end position="55"/>
    </location>
</feature>
<feature type="compositionally biased region" description="Polar residues" evidence="2">
    <location>
        <begin position="178"/>
        <end position="188"/>
    </location>
</feature>
<dbReference type="InterPro" id="IPR029070">
    <property type="entry name" value="Chitinase_insertion_sf"/>
</dbReference>
<evidence type="ECO:0000256" key="3">
    <source>
        <dbReference type="SAM" id="SignalP"/>
    </source>
</evidence>
<evidence type="ECO:0000313" key="4">
    <source>
        <dbReference type="EMBL" id="KAG8200062.1"/>
    </source>
</evidence>
<protein>
    <recommendedName>
        <fullName evidence="6">Cuticle protein</fullName>
    </recommendedName>
</protein>
<organism evidence="4 5">
    <name type="scientific">Oedothorax gibbosus</name>
    <dbReference type="NCBI Taxonomy" id="931172"/>
    <lineage>
        <taxon>Eukaryota</taxon>
        <taxon>Metazoa</taxon>
        <taxon>Ecdysozoa</taxon>
        <taxon>Arthropoda</taxon>
        <taxon>Chelicerata</taxon>
        <taxon>Arachnida</taxon>
        <taxon>Araneae</taxon>
        <taxon>Araneomorphae</taxon>
        <taxon>Entelegynae</taxon>
        <taxon>Araneoidea</taxon>
        <taxon>Linyphiidae</taxon>
        <taxon>Erigoninae</taxon>
        <taxon>Oedothorax</taxon>
    </lineage>
</organism>
<reference evidence="4 5" key="1">
    <citation type="journal article" date="2022" name="Nat. Ecol. Evol.">
        <title>A masculinizing supergene underlies an exaggerated male reproductive morph in a spider.</title>
        <authorList>
            <person name="Hendrickx F."/>
            <person name="De Corte Z."/>
            <person name="Sonet G."/>
            <person name="Van Belleghem S.M."/>
            <person name="Kostlbacher S."/>
            <person name="Vangestel C."/>
        </authorList>
    </citation>
    <scope>NUCLEOTIDE SEQUENCE [LARGE SCALE GENOMIC DNA]</scope>
    <source>
        <strain evidence="4">W744_W776</strain>
    </source>
</reference>
<keyword evidence="5" id="KW-1185">Reference proteome</keyword>
<proteinExistence type="predicted"/>
<dbReference type="PANTHER" id="PTHR10380">
    <property type="entry name" value="CUTICLE PROTEIN"/>
    <property type="match status" value="1"/>
</dbReference>
<dbReference type="Proteomes" id="UP000827092">
    <property type="component" value="Unassembled WGS sequence"/>
</dbReference>
<feature type="region of interest" description="Disordered" evidence="2">
    <location>
        <begin position="38"/>
        <end position="80"/>
    </location>
</feature>
<comment type="caution">
    <text evidence="4">The sequence shown here is derived from an EMBL/GenBank/DDBJ whole genome shotgun (WGS) entry which is preliminary data.</text>
</comment>